<comment type="subcellular location">
    <subcellularLocation>
        <location evidence="1">Cell envelope</location>
    </subcellularLocation>
</comment>
<keyword evidence="11" id="KW-1185">Reference proteome</keyword>
<feature type="domain" description="Multidrug resistance protein MdtA-like alpha-helical hairpin" evidence="6">
    <location>
        <begin position="113"/>
        <end position="182"/>
    </location>
</feature>
<keyword evidence="5" id="KW-0732">Signal</keyword>
<evidence type="ECO:0000259" key="9">
    <source>
        <dbReference type="Pfam" id="PF25967"/>
    </source>
</evidence>
<dbReference type="GO" id="GO:0022857">
    <property type="term" value="F:transmembrane transporter activity"/>
    <property type="evidence" value="ECO:0007669"/>
    <property type="project" value="InterPro"/>
</dbReference>
<dbReference type="Gene3D" id="1.10.287.470">
    <property type="entry name" value="Helix hairpin bin"/>
    <property type="match status" value="1"/>
</dbReference>
<dbReference type="InterPro" id="IPR058626">
    <property type="entry name" value="MdtA-like_b-barrel"/>
</dbReference>
<dbReference type="Proteomes" id="UP000190135">
    <property type="component" value="Unassembled WGS sequence"/>
</dbReference>
<dbReference type="AlphaFoldDB" id="A0A1T4L3D5"/>
<dbReference type="InterPro" id="IPR058625">
    <property type="entry name" value="MdtA-like_BSH"/>
</dbReference>
<dbReference type="EMBL" id="FUXL01000001">
    <property type="protein sequence ID" value="SJZ49098.1"/>
    <property type="molecule type" value="Genomic_DNA"/>
</dbReference>
<evidence type="ECO:0000259" key="6">
    <source>
        <dbReference type="Pfam" id="PF25876"/>
    </source>
</evidence>
<proteinExistence type="inferred from homology"/>
<feature type="domain" description="Multidrug resistance protein MdtA-like barrel-sandwich hybrid" evidence="7">
    <location>
        <begin position="73"/>
        <end position="214"/>
    </location>
</feature>
<feature type="chain" id="PRO_5012007015" evidence="5">
    <location>
        <begin position="28"/>
        <end position="429"/>
    </location>
</feature>
<organism evidence="10 11">
    <name type="scientific">Consotaella salsifontis</name>
    <dbReference type="NCBI Taxonomy" id="1365950"/>
    <lineage>
        <taxon>Bacteria</taxon>
        <taxon>Pseudomonadati</taxon>
        <taxon>Pseudomonadota</taxon>
        <taxon>Alphaproteobacteria</taxon>
        <taxon>Hyphomicrobiales</taxon>
        <taxon>Aurantimonadaceae</taxon>
        <taxon>Consotaella</taxon>
    </lineage>
</organism>
<feature type="domain" description="Multidrug resistance protein MdtA-like C-terminal permuted SH3" evidence="9">
    <location>
        <begin position="313"/>
        <end position="375"/>
    </location>
</feature>
<dbReference type="STRING" id="1365950.SAMN05428963_10129"/>
<evidence type="ECO:0000313" key="11">
    <source>
        <dbReference type="Proteomes" id="UP000190135"/>
    </source>
</evidence>
<dbReference type="Gene3D" id="2.40.50.100">
    <property type="match status" value="1"/>
</dbReference>
<dbReference type="FunFam" id="2.40.420.20:FF:000001">
    <property type="entry name" value="Efflux RND transporter periplasmic adaptor subunit"/>
    <property type="match status" value="1"/>
</dbReference>
<dbReference type="GO" id="GO:0046677">
    <property type="term" value="P:response to antibiotic"/>
    <property type="evidence" value="ECO:0007669"/>
    <property type="project" value="TreeGrafter"/>
</dbReference>
<evidence type="ECO:0000259" key="8">
    <source>
        <dbReference type="Pfam" id="PF25944"/>
    </source>
</evidence>
<feature type="region of interest" description="Disordered" evidence="4">
    <location>
        <begin position="399"/>
        <end position="429"/>
    </location>
</feature>
<comment type="similarity">
    <text evidence="2">Belongs to the membrane fusion protein (MFP) (TC 8.A.1) family.</text>
</comment>
<evidence type="ECO:0000256" key="3">
    <source>
        <dbReference type="SAM" id="Coils"/>
    </source>
</evidence>
<accession>A0A1T4L3D5</accession>
<evidence type="ECO:0000256" key="2">
    <source>
        <dbReference type="ARBA" id="ARBA00009477"/>
    </source>
</evidence>
<dbReference type="Pfam" id="PF25876">
    <property type="entry name" value="HH_MFP_RND"/>
    <property type="match status" value="1"/>
</dbReference>
<dbReference type="Gene3D" id="2.40.30.170">
    <property type="match status" value="1"/>
</dbReference>
<feature type="compositionally biased region" description="Low complexity" evidence="4">
    <location>
        <begin position="409"/>
        <end position="419"/>
    </location>
</feature>
<dbReference type="Pfam" id="PF25944">
    <property type="entry name" value="Beta-barrel_RND"/>
    <property type="match status" value="1"/>
</dbReference>
<evidence type="ECO:0000259" key="7">
    <source>
        <dbReference type="Pfam" id="PF25917"/>
    </source>
</evidence>
<dbReference type="InterPro" id="IPR058624">
    <property type="entry name" value="MdtA-like_HH"/>
</dbReference>
<dbReference type="SUPFAM" id="SSF111369">
    <property type="entry name" value="HlyD-like secretion proteins"/>
    <property type="match status" value="1"/>
</dbReference>
<name>A0A1T4L3D5_9HYPH</name>
<dbReference type="PROSITE" id="PS51257">
    <property type="entry name" value="PROKAR_LIPOPROTEIN"/>
    <property type="match status" value="1"/>
</dbReference>
<dbReference type="InterPro" id="IPR006143">
    <property type="entry name" value="RND_pump_MFP"/>
</dbReference>
<sequence>MTKRPVRLGTLLILTAMLAACSQQDSGASSSAGAGGARGGGARGPVEVAVETLKTQDVPRTTELAGRVAAKATAEIRPQVDGIVRKIVFEEGRPVHEGDVLYQLDDRAFQAALSAAKAAVSKAGASTAAAQSTFDRVQTLVQSKAASASALDDARSTLLQAQASEEAAKAELQAAQINLDNTTIKAPIDGIIGTSVVSVGSLVTANQSAAMATIRQIDPIYVDLVETSVNLLRLRGQIHAGEIGRPTFEQTKVHLTLENGQQYHVEGRLSLAEPVVSESTGTFSLRAVFANPHRLLLPGMFVRATVEVGTMKNALLVPQRAVSRDASGEATAYVVSADGKAEKRILTTAGSTNNDWIVTAGVAAGDQLILDGFQKFSDGSAVKALEASVDEDGVVAQDLTAAPNKTDGAPKAPASAKPANDGNGEGAAK</sequence>
<dbReference type="GO" id="GO:0005886">
    <property type="term" value="C:plasma membrane"/>
    <property type="evidence" value="ECO:0007669"/>
    <property type="project" value="UniProtKB-SubCell"/>
</dbReference>
<dbReference type="PANTHER" id="PTHR30158:SF3">
    <property type="entry name" value="MULTIDRUG EFFLUX PUMP SUBUNIT ACRA-RELATED"/>
    <property type="match status" value="1"/>
</dbReference>
<dbReference type="InterPro" id="IPR058627">
    <property type="entry name" value="MdtA-like_C"/>
</dbReference>
<protein>
    <submittedName>
        <fullName evidence="10">Membrane fusion protein, multidrug efflux system</fullName>
    </submittedName>
</protein>
<dbReference type="RefSeq" id="WP_078706367.1">
    <property type="nucleotide sequence ID" value="NZ_FUXL01000001.1"/>
</dbReference>
<dbReference type="Gene3D" id="2.40.420.20">
    <property type="match status" value="1"/>
</dbReference>
<feature type="domain" description="Multidrug resistance protein MdtA-like beta-barrel" evidence="8">
    <location>
        <begin position="219"/>
        <end position="310"/>
    </location>
</feature>
<evidence type="ECO:0000313" key="10">
    <source>
        <dbReference type="EMBL" id="SJZ49098.1"/>
    </source>
</evidence>
<dbReference type="Pfam" id="PF25967">
    <property type="entry name" value="RND-MFP_C"/>
    <property type="match status" value="1"/>
</dbReference>
<dbReference type="NCBIfam" id="TIGR01730">
    <property type="entry name" value="RND_mfp"/>
    <property type="match status" value="1"/>
</dbReference>
<dbReference type="Pfam" id="PF25917">
    <property type="entry name" value="BSH_RND"/>
    <property type="match status" value="1"/>
</dbReference>
<feature type="signal peptide" evidence="5">
    <location>
        <begin position="1"/>
        <end position="27"/>
    </location>
</feature>
<evidence type="ECO:0000256" key="4">
    <source>
        <dbReference type="SAM" id="MobiDB-lite"/>
    </source>
</evidence>
<dbReference type="PANTHER" id="PTHR30158">
    <property type="entry name" value="ACRA/E-RELATED COMPONENT OF DRUG EFFLUX TRANSPORTER"/>
    <property type="match status" value="1"/>
</dbReference>
<evidence type="ECO:0000256" key="5">
    <source>
        <dbReference type="SAM" id="SignalP"/>
    </source>
</evidence>
<gene>
    <name evidence="10" type="ORF">SAMN05428963_10129</name>
</gene>
<reference evidence="10 11" key="1">
    <citation type="submission" date="2017-02" db="EMBL/GenBank/DDBJ databases">
        <authorList>
            <person name="Peterson S.W."/>
        </authorList>
    </citation>
    <scope>NUCLEOTIDE SEQUENCE [LARGE SCALE GENOMIC DNA]</scope>
    <source>
        <strain evidence="10 11">USBA 369</strain>
    </source>
</reference>
<evidence type="ECO:0000256" key="1">
    <source>
        <dbReference type="ARBA" id="ARBA00004196"/>
    </source>
</evidence>
<keyword evidence="3" id="KW-0175">Coiled coil</keyword>
<feature type="coiled-coil region" evidence="3">
    <location>
        <begin position="151"/>
        <end position="185"/>
    </location>
</feature>